<evidence type="ECO:0000313" key="1">
    <source>
        <dbReference type="EMBL" id="AWI04589.1"/>
    </source>
</evidence>
<dbReference type="OrthoDB" id="1913759at2"/>
<protein>
    <submittedName>
        <fullName evidence="1">Uncharacterized protein</fullName>
    </submittedName>
</protein>
<evidence type="ECO:0000313" key="2">
    <source>
        <dbReference type="Proteomes" id="UP000244910"/>
    </source>
</evidence>
<dbReference type="EMBL" id="CP020953">
    <property type="protein sequence ID" value="AWI04589.1"/>
    <property type="molecule type" value="Genomic_DNA"/>
</dbReference>
<dbReference type="Proteomes" id="UP000244910">
    <property type="component" value="Chromosome"/>
</dbReference>
<accession>A0A2U8DPM2</accession>
<sequence>MSHHKDDIRIDEAEDTSLKTENISVGAGAYNSACKSSDNGKGVGVMYQQQGAVKIHNGRIIGCDSEGYIVRHCSDASKGSPFKYDKFYFYNEKYFRTHTINHSHAHAFIDIGIRNNKHVFCYYGKEKDAKNLYTHNGIFHSFTYKDPTIKKSVTSSDFNTFLSFSTAPHLVSKIVYYHYVEEYDNKKHETVLRYVKTSASDIKHYGEVANK</sequence>
<dbReference type="RefSeq" id="WP_032078058.1">
    <property type="nucleotide sequence ID" value="NZ_CP020953.1"/>
</dbReference>
<reference evidence="2" key="1">
    <citation type="submission" date="2017-04" db="EMBL/GenBank/DDBJ databases">
        <authorList>
            <person name="Song Y."/>
            <person name="Cho B.-K."/>
        </authorList>
    </citation>
    <scope>NUCLEOTIDE SEQUENCE [LARGE SCALE GENOMIC DNA]</scope>
    <source>
        <strain evidence="2">SL1</strain>
    </source>
</reference>
<proteinExistence type="predicted"/>
<gene>
    <name evidence="1" type="ORF">B9W14_08820</name>
</gene>
<keyword evidence="2" id="KW-1185">Reference proteome</keyword>
<organism evidence="1 2">
    <name type="scientific">Clostridium drakei</name>
    <dbReference type="NCBI Taxonomy" id="332101"/>
    <lineage>
        <taxon>Bacteria</taxon>
        <taxon>Bacillati</taxon>
        <taxon>Bacillota</taxon>
        <taxon>Clostridia</taxon>
        <taxon>Eubacteriales</taxon>
        <taxon>Clostridiaceae</taxon>
        <taxon>Clostridium</taxon>
    </lineage>
</organism>
<dbReference type="AlphaFoldDB" id="A0A2U8DPM2"/>
<dbReference type="KEGG" id="cdrk:B9W14_08820"/>
<name>A0A2U8DPM2_9CLOT</name>